<comment type="caution">
    <text evidence="2">The sequence shown here is derived from an EMBL/GenBank/DDBJ whole genome shotgun (WGS) entry which is preliminary data.</text>
</comment>
<evidence type="ECO:0000313" key="2">
    <source>
        <dbReference type="EMBL" id="GFB31453.1"/>
    </source>
</evidence>
<protein>
    <submittedName>
        <fullName evidence="2">Uncharacterized protein</fullName>
    </submittedName>
</protein>
<feature type="compositionally biased region" description="Polar residues" evidence="1">
    <location>
        <begin position="259"/>
        <end position="268"/>
    </location>
</feature>
<name>A0A699L8X4_TANCI</name>
<dbReference type="EMBL" id="BKCJ010599907">
    <property type="protein sequence ID" value="GFB31453.1"/>
    <property type="molecule type" value="Genomic_DNA"/>
</dbReference>
<evidence type="ECO:0000256" key="1">
    <source>
        <dbReference type="SAM" id="MobiDB-lite"/>
    </source>
</evidence>
<organism evidence="2">
    <name type="scientific">Tanacetum cinerariifolium</name>
    <name type="common">Dalmatian daisy</name>
    <name type="synonym">Chrysanthemum cinerariifolium</name>
    <dbReference type="NCBI Taxonomy" id="118510"/>
    <lineage>
        <taxon>Eukaryota</taxon>
        <taxon>Viridiplantae</taxon>
        <taxon>Streptophyta</taxon>
        <taxon>Embryophyta</taxon>
        <taxon>Tracheophyta</taxon>
        <taxon>Spermatophyta</taxon>
        <taxon>Magnoliopsida</taxon>
        <taxon>eudicotyledons</taxon>
        <taxon>Gunneridae</taxon>
        <taxon>Pentapetalae</taxon>
        <taxon>asterids</taxon>
        <taxon>campanulids</taxon>
        <taxon>Asterales</taxon>
        <taxon>Asteraceae</taxon>
        <taxon>Asteroideae</taxon>
        <taxon>Anthemideae</taxon>
        <taxon>Anthemidinae</taxon>
        <taxon>Tanacetum</taxon>
    </lineage>
</organism>
<proteinExistence type="predicted"/>
<feature type="region of interest" description="Disordered" evidence="1">
    <location>
        <begin position="201"/>
        <end position="268"/>
    </location>
</feature>
<gene>
    <name evidence="2" type="ORF">Tci_703424</name>
</gene>
<feature type="compositionally biased region" description="Basic and acidic residues" evidence="1">
    <location>
        <begin position="223"/>
        <end position="236"/>
    </location>
</feature>
<accession>A0A699L8X4</accession>
<sequence length="268" mass="30310">MYVCVYVLVYELYGTISSRIMNPIIVQQRALYDSLVALADCAMIGKCNMRIDSTKTHKEATYQVVPDTPKLSPFYNAFLITANLDKKKFKVRVEVFRKVLQICHRLSNQEFVQPPAHERTFAFIINKCLSRKTIGIDQLDYRELKSYRSIGRRRKTGVTIRDTLTVKKKKTPKQSLKLKGMEMLFDAAMPTSDTRKAIKANKRDLKSQHHTGGSSKGAGSKPKVPDELKGKKKDTNKGVGSKPEVPDVSKAKSLDQESENMSWGDSEC</sequence>
<reference evidence="2" key="1">
    <citation type="journal article" date="2019" name="Sci. Rep.">
        <title>Draft genome of Tanacetum cinerariifolium, the natural source of mosquito coil.</title>
        <authorList>
            <person name="Yamashiro T."/>
            <person name="Shiraishi A."/>
            <person name="Satake H."/>
            <person name="Nakayama K."/>
        </authorList>
    </citation>
    <scope>NUCLEOTIDE SEQUENCE</scope>
</reference>
<dbReference type="AlphaFoldDB" id="A0A699L8X4"/>
<feature type="compositionally biased region" description="Basic and acidic residues" evidence="1">
    <location>
        <begin position="244"/>
        <end position="255"/>
    </location>
</feature>